<accession>A0AAD6IWQ9</accession>
<dbReference type="Pfam" id="PF03659">
    <property type="entry name" value="Glyco_hydro_71"/>
    <property type="match status" value="1"/>
</dbReference>
<keyword evidence="4" id="KW-1185">Reference proteome</keyword>
<feature type="region of interest" description="Disordered" evidence="1">
    <location>
        <begin position="448"/>
        <end position="476"/>
    </location>
</feature>
<dbReference type="PROSITE" id="PS51257">
    <property type="entry name" value="PROKAR_LIPOPROTEIN"/>
    <property type="match status" value="1"/>
</dbReference>
<name>A0AAD6IWQ9_DREDA</name>
<protein>
    <recommendedName>
        <fullName evidence="5">Glycoside hydrolase family 71 protein</fullName>
    </recommendedName>
</protein>
<dbReference type="CDD" id="cd11577">
    <property type="entry name" value="GH71"/>
    <property type="match status" value="1"/>
</dbReference>
<evidence type="ECO:0000256" key="2">
    <source>
        <dbReference type="SAM" id="SignalP"/>
    </source>
</evidence>
<evidence type="ECO:0000256" key="1">
    <source>
        <dbReference type="SAM" id="MobiDB-lite"/>
    </source>
</evidence>
<evidence type="ECO:0000313" key="3">
    <source>
        <dbReference type="EMBL" id="KAJ6260133.1"/>
    </source>
</evidence>
<keyword evidence="2" id="KW-0732">Signal</keyword>
<feature type="region of interest" description="Disordered" evidence="1">
    <location>
        <begin position="966"/>
        <end position="1003"/>
    </location>
</feature>
<feature type="chain" id="PRO_5042229763" description="Glycoside hydrolase family 71 protein" evidence="2">
    <location>
        <begin position="29"/>
        <end position="1063"/>
    </location>
</feature>
<comment type="caution">
    <text evidence="3">The sequence shown here is derived from an EMBL/GenBank/DDBJ whole genome shotgun (WGS) entry which is preliminary data.</text>
</comment>
<feature type="region of interest" description="Disordered" evidence="1">
    <location>
        <begin position="599"/>
        <end position="623"/>
    </location>
</feature>
<evidence type="ECO:0008006" key="5">
    <source>
        <dbReference type="Google" id="ProtNLM"/>
    </source>
</evidence>
<dbReference type="Proteomes" id="UP001221413">
    <property type="component" value="Unassembled WGS sequence"/>
</dbReference>
<feature type="region of interest" description="Disordered" evidence="1">
    <location>
        <begin position="646"/>
        <end position="707"/>
    </location>
</feature>
<dbReference type="AlphaFoldDB" id="A0AAD6IWQ9"/>
<reference evidence="3" key="1">
    <citation type="submission" date="2023-01" db="EMBL/GenBank/DDBJ databases">
        <title>The chitinases involved in constricting ring structure development in the nematode-trapping fungus Drechslerella dactyloides.</title>
        <authorList>
            <person name="Wang R."/>
            <person name="Zhang L."/>
            <person name="Tang P."/>
            <person name="Li S."/>
            <person name="Liang L."/>
        </authorList>
    </citation>
    <scope>NUCLEOTIDE SEQUENCE</scope>
    <source>
        <strain evidence="3">YMF1.00031</strain>
    </source>
</reference>
<dbReference type="Gene3D" id="3.20.20.80">
    <property type="entry name" value="Glycosidases"/>
    <property type="match status" value="1"/>
</dbReference>
<organism evidence="3 4">
    <name type="scientific">Drechslerella dactyloides</name>
    <name type="common">Nematode-trapping fungus</name>
    <name type="synonym">Arthrobotrys dactyloides</name>
    <dbReference type="NCBI Taxonomy" id="74499"/>
    <lineage>
        <taxon>Eukaryota</taxon>
        <taxon>Fungi</taxon>
        <taxon>Dikarya</taxon>
        <taxon>Ascomycota</taxon>
        <taxon>Pezizomycotina</taxon>
        <taxon>Orbiliomycetes</taxon>
        <taxon>Orbiliales</taxon>
        <taxon>Orbiliaceae</taxon>
        <taxon>Drechslerella</taxon>
    </lineage>
</organism>
<feature type="signal peptide" evidence="2">
    <location>
        <begin position="1"/>
        <end position="28"/>
    </location>
</feature>
<feature type="region of interest" description="Disordered" evidence="1">
    <location>
        <begin position="488"/>
        <end position="511"/>
    </location>
</feature>
<dbReference type="GO" id="GO:0051118">
    <property type="term" value="F:glucan endo-1,3-alpha-glucosidase activity"/>
    <property type="evidence" value="ECO:0007669"/>
    <property type="project" value="InterPro"/>
</dbReference>
<proteinExistence type="predicted"/>
<gene>
    <name evidence="3" type="ORF">Dda_4354</name>
</gene>
<dbReference type="InterPro" id="IPR005197">
    <property type="entry name" value="Glyco_hydro_71"/>
</dbReference>
<feature type="compositionally biased region" description="Basic residues" evidence="1">
    <location>
        <begin position="978"/>
        <end position="988"/>
    </location>
</feature>
<sequence>MRLSRPSGMRLILIGASALLLCACGVSALPTKTTDLVERQDGSRIVTAHFVVGIAGGYSADNWKQDINAAKDMGIEAFALNIAKLSTDSFTPTQLALAYSVAQSLNFKMYISFDFNWFVADGSSTSEITSYLQTYAAHPAALKRNGKSVVTTFVGDNFGGNWNNVRNQVSTPLEILPNWQVDTVRNNQGVVDGAFSWIAWPNSNNNPVPGPLSTAADNDYLSALGGKTYMAPVSPWFFTHFGSNTFSKNWIFASDDLYVTRWNQILSIAPPLIQLVTWNDFGESSYIGPYNPGHSDDGSGKWAADFPHDAWRTLGKPFVAAYKAGTKTPTVTEEKLVYWYRPHPKGLTCSDSLARPNGADFAQDKIFVATMLQTPGSIIVQSGNNPPVTIDVPAGIHLSSVDMAVGTQTFKLRRNGCDAISGTGGIPVAGSCERYNFNAFVGEFSPSGCQPPASSPTDSPAPNPTNGPVCNGGTGDGNFSAFTTPFPLSKPDRRAPSASIRSTSAGGILRPAGRLTTRGSIVGFNAAYTPREGPTVATDAAAFRSLLVAHSRPAGPELLPREYRPSAARESVSGVNHPPREYHAELLPRTVPVPPERSFGRVGAPQPESLVDATSRQPASGIGVWRSRERFKDHLLQHVQPEVAAADTQAQDPLAPENDANASGSRPLTDPPIYRTAPDTLFQPARSPNDADSRSEDPLSRSHVELPQNLYPPLTEQLMESAKAMEWTRKKVGAHQLPSVRESAEPIIPDVIQHDCRYDFWHPPMEIIAEAREYVLRYERYRHAGHHFFKTAISSMLARDLITAAPSALSVAIMRRVEDTSDIIHLLAALRLQLHTKFTIAPEGLDYLKQRLEQQRSLHAFATRYTPLVKPVQVHRAINRFRKVRDWYDSCSREPGFADSGVALLARSMPILLGRKLLGETGVITSGQRDNLSPYLYDAHDMEWFERLYADILFTAVHYHLDAVEGSTREAEAQPRPAKVKGKRRSRTGPHASGDSTPRVPTKQLLANATVQARAPEGNEIGRLLRKAWSSDAPTMASGAGAEVGVDRIALFLKNLGERPQHY</sequence>
<dbReference type="EMBL" id="JAQGDS010000005">
    <property type="protein sequence ID" value="KAJ6260133.1"/>
    <property type="molecule type" value="Genomic_DNA"/>
</dbReference>
<evidence type="ECO:0000313" key="4">
    <source>
        <dbReference type="Proteomes" id="UP001221413"/>
    </source>
</evidence>
<feature type="compositionally biased region" description="Basic and acidic residues" evidence="1">
    <location>
        <begin position="689"/>
        <end position="704"/>
    </location>
</feature>